<dbReference type="GO" id="GO:0006508">
    <property type="term" value="P:proteolysis"/>
    <property type="evidence" value="ECO:0007669"/>
    <property type="project" value="UniProtKB-KW"/>
</dbReference>
<feature type="active site" description="Charge relay system" evidence="6 7">
    <location>
        <position position="164"/>
    </location>
</feature>
<dbReference type="PRINTS" id="PR00723">
    <property type="entry name" value="SUBTILISIN"/>
</dbReference>
<dbReference type="InterPro" id="IPR037045">
    <property type="entry name" value="S8pro/Inhibitor_I9_sf"/>
</dbReference>
<dbReference type="InterPro" id="IPR023828">
    <property type="entry name" value="Peptidase_S8_Ser-AS"/>
</dbReference>
<keyword evidence="2 7" id="KW-0645">Protease</keyword>
<evidence type="ECO:0000313" key="10">
    <source>
        <dbReference type="EMBL" id="OMO91147.1"/>
    </source>
</evidence>
<keyword evidence="11" id="KW-1185">Reference proteome</keyword>
<protein>
    <recommendedName>
        <fullName evidence="12">Peptidase S8/S53 domain-containing protein</fullName>
    </recommendedName>
</protein>
<dbReference type="EMBL" id="AWUE01016479">
    <property type="protein sequence ID" value="OMO91147.1"/>
    <property type="molecule type" value="Genomic_DNA"/>
</dbReference>
<proteinExistence type="inferred from homology"/>
<evidence type="ECO:0000256" key="3">
    <source>
        <dbReference type="ARBA" id="ARBA00022729"/>
    </source>
</evidence>
<dbReference type="InterPro" id="IPR022398">
    <property type="entry name" value="Peptidase_S8_His-AS"/>
</dbReference>
<dbReference type="Proteomes" id="UP000187203">
    <property type="component" value="Unassembled WGS sequence"/>
</dbReference>
<dbReference type="InterPro" id="IPR036852">
    <property type="entry name" value="Peptidase_S8/S53_dom_sf"/>
</dbReference>
<evidence type="ECO:0000259" key="8">
    <source>
        <dbReference type="Pfam" id="PF00082"/>
    </source>
</evidence>
<dbReference type="InterPro" id="IPR000209">
    <property type="entry name" value="Peptidase_S8/S53_dom"/>
</dbReference>
<sequence length="507" mass="53656">MGSLPKGKYSLTSSHLSILQQVTMQSSVSDSLMIRSYKRSFNGFAAKLTDEEAEKLASMKEVVSVFPNRILHLHTTRSWDFMGFNKTVRHNQVIESNVIIGVIDSGIWPESPSFSDKGFGPPPKKWRGACRGGRNFTCNNKLIGARFYQTPPSAKADARDSEGHGTHCASVAAGNEVKGVSFFGLAQGTARGGVPSARIAAYKACSQDGGCTSVDILAAFDDAIADGVDVLSVSLGLDDPLDFFNDVIAIGAFHAMDKGILTVNSAGNFGAGGPLTVISVAPWLLTVAASTTDRKFINKVVLGNGKTLTGFSVNSFSTKGKKLPIVYGRQVSKNCTEFDAGLCSAECLDSGLVKGKITVCDGFLGNFDSHNVGAAGSILLNDQYDNVSFVVPLPAAALNIGKYLMVQSYINSTKKPVAEILKSETIMDSYSPVVAQFSSLGPNFIAPDILKPDITAPGVDILAAFSPLAPPTMRPGVEDKRQVNYNVLSGTSMACPHVAAVAAYVKT</sequence>
<comment type="similarity">
    <text evidence="1 7">Belongs to the peptidase S8 family.</text>
</comment>
<evidence type="ECO:0008006" key="12">
    <source>
        <dbReference type="Google" id="ProtNLM"/>
    </source>
</evidence>
<dbReference type="PROSITE" id="PS00138">
    <property type="entry name" value="SUBTILASE_SER"/>
    <property type="match status" value="1"/>
</dbReference>
<dbReference type="Pfam" id="PF05922">
    <property type="entry name" value="Inhibitor_I9"/>
    <property type="match status" value="1"/>
</dbReference>
<dbReference type="Gene3D" id="3.40.50.200">
    <property type="entry name" value="Peptidase S8/S53 domain"/>
    <property type="match status" value="1"/>
</dbReference>
<keyword evidence="3" id="KW-0732">Signal</keyword>
<feature type="domain" description="Peptidase S8/S53" evidence="8">
    <location>
        <begin position="96"/>
        <end position="506"/>
    </location>
</feature>
<dbReference type="GO" id="GO:0004252">
    <property type="term" value="F:serine-type endopeptidase activity"/>
    <property type="evidence" value="ECO:0007669"/>
    <property type="project" value="UniProtKB-UniRule"/>
</dbReference>
<name>A0A1R3J8N4_9ROSI</name>
<dbReference type="Gene3D" id="3.50.30.30">
    <property type="match status" value="1"/>
</dbReference>
<dbReference type="PROSITE" id="PS00137">
    <property type="entry name" value="SUBTILASE_HIS"/>
    <property type="match status" value="1"/>
</dbReference>
<evidence type="ECO:0000313" key="11">
    <source>
        <dbReference type="Proteomes" id="UP000187203"/>
    </source>
</evidence>
<comment type="caution">
    <text evidence="10">The sequence shown here is derived from an EMBL/GenBank/DDBJ whole genome shotgun (WGS) entry which is preliminary data.</text>
</comment>
<dbReference type="InterPro" id="IPR045051">
    <property type="entry name" value="SBT"/>
</dbReference>
<dbReference type="PANTHER" id="PTHR10795">
    <property type="entry name" value="PROPROTEIN CONVERTASE SUBTILISIN/KEXIN"/>
    <property type="match status" value="1"/>
</dbReference>
<dbReference type="InterPro" id="IPR010259">
    <property type="entry name" value="S8pro/Inhibitor_I9"/>
</dbReference>
<gene>
    <name evidence="10" type="ORF">COLO4_18599</name>
</gene>
<dbReference type="PROSITE" id="PS51892">
    <property type="entry name" value="SUBTILASE"/>
    <property type="match status" value="1"/>
</dbReference>
<keyword evidence="5 7" id="KW-0720">Serine protease</keyword>
<dbReference type="CDD" id="cd02120">
    <property type="entry name" value="PA_subtilisin_like"/>
    <property type="match status" value="1"/>
</dbReference>
<dbReference type="Pfam" id="PF00082">
    <property type="entry name" value="Peptidase_S8"/>
    <property type="match status" value="1"/>
</dbReference>
<dbReference type="InterPro" id="IPR034197">
    <property type="entry name" value="Peptidases_S8_3"/>
</dbReference>
<evidence type="ECO:0000256" key="6">
    <source>
        <dbReference type="PIRSR" id="PIRSR615500-1"/>
    </source>
</evidence>
<evidence type="ECO:0000256" key="4">
    <source>
        <dbReference type="ARBA" id="ARBA00022801"/>
    </source>
</evidence>
<dbReference type="CDD" id="cd04852">
    <property type="entry name" value="Peptidases_S8_3"/>
    <property type="match status" value="1"/>
</dbReference>
<evidence type="ECO:0000256" key="1">
    <source>
        <dbReference type="ARBA" id="ARBA00011073"/>
    </source>
</evidence>
<feature type="active site" description="Charge relay system" evidence="6 7">
    <location>
        <position position="104"/>
    </location>
</feature>
<dbReference type="AlphaFoldDB" id="A0A1R3J8N4"/>
<evidence type="ECO:0000256" key="7">
    <source>
        <dbReference type="PROSITE-ProRule" id="PRU01240"/>
    </source>
</evidence>
<reference evidence="11" key="1">
    <citation type="submission" date="2013-09" db="EMBL/GenBank/DDBJ databases">
        <title>Corchorus olitorius genome sequencing.</title>
        <authorList>
            <person name="Alam M."/>
            <person name="Haque M.S."/>
            <person name="Islam M.S."/>
            <person name="Emdad E.M."/>
            <person name="Islam M.M."/>
            <person name="Ahmed B."/>
            <person name="Halim A."/>
            <person name="Hossen Q.M.M."/>
            <person name="Hossain M.Z."/>
            <person name="Ahmed R."/>
            <person name="Khan M.M."/>
            <person name="Islam R."/>
            <person name="Rashid M.M."/>
            <person name="Khan S.A."/>
            <person name="Rahman M.S."/>
            <person name="Alam M."/>
            <person name="Yahiya A.S."/>
            <person name="Khan M.S."/>
            <person name="Azam M.S."/>
            <person name="Haque T."/>
            <person name="Lashkar M.Z.H."/>
            <person name="Akhand A.I."/>
            <person name="Morshed G."/>
            <person name="Roy S."/>
            <person name="Uddin K.S."/>
            <person name="Rabeya T."/>
            <person name="Hossain A.S."/>
            <person name="Chowdhury A."/>
            <person name="Snigdha A.R."/>
            <person name="Mortoza M.S."/>
            <person name="Matin S.A."/>
            <person name="Hoque S.M.E."/>
            <person name="Islam M.K."/>
            <person name="Roy D.K."/>
            <person name="Haider R."/>
            <person name="Moosa M.M."/>
            <person name="Elias S.M."/>
            <person name="Hasan A.M."/>
            <person name="Jahan S."/>
            <person name="Shafiuddin M."/>
            <person name="Mahmood N."/>
            <person name="Shommy N.S."/>
        </authorList>
    </citation>
    <scope>NUCLEOTIDE SEQUENCE [LARGE SCALE GENOMIC DNA]</scope>
    <source>
        <strain evidence="11">cv. O-4</strain>
    </source>
</reference>
<dbReference type="Gene3D" id="3.30.70.80">
    <property type="entry name" value="Peptidase S8 propeptide/proteinase inhibitor I9"/>
    <property type="match status" value="1"/>
</dbReference>
<organism evidence="10 11">
    <name type="scientific">Corchorus olitorius</name>
    <dbReference type="NCBI Taxonomy" id="93759"/>
    <lineage>
        <taxon>Eukaryota</taxon>
        <taxon>Viridiplantae</taxon>
        <taxon>Streptophyta</taxon>
        <taxon>Embryophyta</taxon>
        <taxon>Tracheophyta</taxon>
        <taxon>Spermatophyta</taxon>
        <taxon>Magnoliopsida</taxon>
        <taxon>eudicotyledons</taxon>
        <taxon>Gunneridae</taxon>
        <taxon>Pentapetalae</taxon>
        <taxon>rosids</taxon>
        <taxon>malvids</taxon>
        <taxon>Malvales</taxon>
        <taxon>Malvaceae</taxon>
        <taxon>Grewioideae</taxon>
        <taxon>Apeibeae</taxon>
        <taxon>Corchorus</taxon>
    </lineage>
</organism>
<keyword evidence="4 7" id="KW-0378">Hydrolase</keyword>
<evidence type="ECO:0000256" key="2">
    <source>
        <dbReference type="ARBA" id="ARBA00022670"/>
    </source>
</evidence>
<dbReference type="InterPro" id="IPR015500">
    <property type="entry name" value="Peptidase_S8_subtilisin-rel"/>
</dbReference>
<accession>A0A1R3J8N4</accession>
<dbReference type="OrthoDB" id="4803627at2759"/>
<feature type="active site" description="Charge relay system" evidence="6 7">
    <location>
        <position position="492"/>
    </location>
</feature>
<evidence type="ECO:0000259" key="9">
    <source>
        <dbReference type="Pfam" id="PF05922"/>
    </source>
</evidence>
<evidence type="ECO:0000256" key="5">
    <source>
        <dbReference type="ARBA" id="ARBA00022825"/>
    </source>
</evidence>
<dbReference type="STRING" id="93759.A0A1R3J8N4"/>
<feature type="domain" description="Inhibitor I9" evidence="9">
    <location>
        <begin position="8"/>
        <end position="74"/>
    </location>
</feature>
<dbReference type="SUPFAM" id="SSF52743">
    <property type="entry name" value="Subtilisin-like"/>
    <property type="match status" value="1"/>
</dbReference>